<dbReference type="RefSeq" id="WP_114463098.1">
    <property type="nucleotide sequence ID" value="NZ_QPIW01000022.1"/>
</dbReference>
<accession>A0A369I2Q3</accession>
<evidence type="ECO:0000313" key="1">
    <source>
        <dbReference type="EMBL" id="RDB03838.1"/>
    </source>
</evidence>
<comment type="caution">
    <text evidence="1">The sequence shown here is derived from an EMBL/GenBank/DDBJ whole genome shotgun (WGS) entry which is preliminary data.</text>
</comment>
<organism evidence="1 2">
    <name type="scientific">Runella aurantiaca</name>
    <dbReference type="NCBI Taxonomy" id="2282308"/>
    <lineage>
        <taxon>Bacteria</taxon>
        <taxon>Pseudomonadati</taxon>
        <taxon>Bacteroidota</taxon>
        <taxon>Cytophagia</taxon>
        <taxon>Cytophagales</taxon>
        <taxon>Spirosomataceae</taxon>
        <taxon>Runella</taxon>
    </lineage>
</organism>
<dbReference type="EMBL" id="QPIW01000022">
    <property type="protein sequence ID" value="RDB03838.1"/>
    <property type="molecule type" value="Genomic_DNA"/>
</dbReference>
<dbReference type="Proteomes" id="UP000253141">
    <property type="component" value="Unassembled WGS sequence"/>
</dbReference>
<reference evidence="1 2" key="1">
    <citation type="submission" date="2018-07" db="EMBL/GenBank/DDBJ databases">
        <title>Genome analysis of Runella aurantiaca.</title>
        <authorList>
            <person name="Yang X."/>
        </authorList>
    </citation>
    <scope>NUCLEOTIDE SEQUENCE [LARGE SCALE GENOMIC DNA]</scope>
    <source>
        <strain evidence="1 2">YX9</strain>
    </source>
</reference>
<dbReference type="OrthoDB" id="6182971at2"/>
<dbReference type="AlphaFoldDB" id="A0A369I2Q3"/>
<keyword evidence="2" id="KW-1185">Reference proteome</keyword>
<sequence length="146" mass="16689">MTRQEFFEIVGYFANPIRDVRIEIEAREITITNYNQAYMSQTGTPIPIGSDAVTILSNNANKWGREMRVYFICTDHETTPDSLDELMTSNNRPGYEKWTNRLNSRSIIDDLIGLGFRIGGPQNLENIQGHIDPQDLNDFNSGFNKP</sequence>
<gene>
    <name evidence="1" type="ORF">DVG78_21525</name>
</gene>
<evidence type="ECO:0000313" key="2">
    <source>
        <dbReference type="Proteomes" id="UP000253141"/>
    </source>
</evidence>
<name>A0A369I2Q3_9BACT</name>
<proteinExistence type="predicted"/>
<protein>
    <submittedName>
        <fullName evidence="1">Uncharacterized protein</fullName>
    </submittedName>
</protein>